<dbReference type="RefSeq" id="WP_109627188.1">
    <property type="nucleotide sequence ID" value="NZ_JANKBI010000028.1"/>
</dbReference>
<dbReference type="GO" id="GO:0005829">
    <property type="term" value="C:cytosol"/>
    <property type="evidence" value="ECO:0007669"/>
    <property type="project" value="TreeGrafter"/>
</dbReference>
<dbReference type="Gene3D" id="3.20.20.70">
    <property type="entry name" value="Aldolase class I"/>
    <property type="match status" value="1"/>
</dbReference>
<comment type="similarity">
    <text evidence="9 10">Belongs to the TrpA family.</text>
</comment>
<dbReference type="GO" id="GO:0004834">
    <property type="term" value="F:tryptophan synthase activity"/>
    <property type="evidence" value="ECO:0007669"/>
    <property type="project" value="UniProtKB-UniRule"/>
</dbReference>
<comment type="caution">
    <text evidence="11">The sequence shown here is derived from an EMBL/GenBank/DDBJ whole genome shotgun (WGS) entry which is preliminary data.</text>
</comment>
<evidence type="ECO:0000313" key="12">
    <source>
        <dbReference type="Proteomes" id="UP000245412"/>
    </source>
</evidence>
<name>A0AB73T226_9FIRM</name>
<gene>
    <name evidence="9" type="primary">trpA</name>
    <name evidence="11" type="ORF">C7383_10813</name>
</gene>
<comment type="catalytic activity">
    <reaction evidence="8 9">
        <text>(1S,2R)-1-C-(indol-3-yl)glycerol 3-phosphate + L-serine = D-glyceraldehyde 3-phosphate + L-tryptophan + H2O</text>
        <dbReference type="Rhea" id="RHEA:10532"/>
        <dbReference type="ChEBI" id="CHEBI:15377"/>
        <dbReference type="ChEBI" id="CHEBI:33384"/>
        <dbReference type="ChEBI" id="CHEBI:57912"/>
        <dbReference type="ChEBI" id="CHEBI:58866"/>
        <dbReference type="ChEBI" id="CHEBI:59776"/>
        <dbReference type="EC" id="4.2.1.20"/>
    </reaction>
</comment>
<evidence type="ECO:0000256" key="9">
    <source>
        <dbReference type="HAMAP-Rule" id="MF_00131"/>
    </source>
</evidence>
<comment type="pathway">
    <text evidence="2 9">Amino-acid biosynthesis; L-tryptophan biosynthesis; L-tryptophan from chorismate: step 5/5.</text>
</comment>
<dbReference type="InterPro" id="IPR002028">
    <property type="entry name" value="Trp_synthase_suA"/>
</dbReference>
<dbReference type="AlphaFoldDB" id="A0AB73T226"/>
<organism evidence="11 12">
    <name type="scientific">Murimonas intestini</name>
    <dbReference type="NCBI Taxonomy" id="1337051"/>
    <lineage>
        <taxon>Bacteria</taxon>
        <taxon>Bacillati</taxon>
        <taxon>Bacillota</taxon>
        <taxon>Clostridia</taxon>
        <taxon>Lachnospirales</taxon>
        <taxon>Lachnospiraceae</taxon>
        <taxon>Murimonas</taxon>
    </lineage>
</organism>
<evidence type="ECO:0000256" key="4">
    <source>
        <dbReference type="ARBA" id="ARBA00022605"/>
    </source>
</evidence>
<dbReference type="EMBL" id="QGGY01000008">
    <property type="protein sequence ID" value="PWJ74585.1"/>
    <property type="molecule type" value="Genomic_DNA"/>
</dbReference>
<protein>
    <recommendedName>
        <fullName evidence="9">Tryptophan synthase alpha chain</fullName>
        <ecNumber evidence="9">4.2.1.20</ecNumber>
    </recommendedName>
</protein>
<accession>A0AB73T226</accession>
<feature type="active site" description="Proton acceptor" evidence="9">
    <location>
        <position position="60"/>
    </location>
</feature>
<evidence type="ECO:0000256" key="6">
    <source>
        <dbReference type="ARBA" id="ARBA00023141"/>
    </source>
</evidence>
<evidence type="ECO:0000256" key="1">
    <source>
        <dbReference type="ARBA" id="ARBA00003365"/>
    </source>
</evidence>
<feature type="active site" description="Proton acceptor" evidence="9">
    <location>
        <position position="49"/>
    </location>
</feature>
<proteinExistence type="inferred from homology"/>
<dbReference type="InterPro" id="IPR011060">
    <property type="entry name" value="RibuloseP-bd_barrel"/>
</dbReference>
<keyword evidence="12" id="KW-1185">Reference proteome</keyword>
<evidence type="ECO:0000256" key="8">
    <source>
        <dbReference type="ARBA" id="ARBA00049047"/>
    </source>
</evidence>
<dbReference type="Pfam" id="PF00290">
    <property type="entry name" value="Trp_syntA"/>
    <property type="match status" value="1"/>
</dbReference>
<dbReference type="NCBIfam" id="TIGR00262">
    <property type="entry name" value="trpA"/>
    <property type="match status" value="1"/>
</dbReference>
<dbReference type="FunFam" id="3.20.20.70:FF:000037">
    <property type="entry name" value="Tryptophan synthase alpha chain"/>
    <property type="match status" value="1"/>
</dbReference>
<dbReference type="SUPFAM" id="SSF51366">
    <property type="entry name" value="Ribulose-phoshate binding barrel"/>
    <property type="match status" value="1"/>
</dbReference>
<reference evidence="11 12" key="1">
    <citation type="submission" date="2018-05" db="EMBL/GenBank/DDBJ databases">
        <authorList>
            <person name="Goeker M."/>
            <person name="Huntemann M."/>
            <person name="Clum A."/>
            <person name="Pillay M."/>
            <person name="Palaniappan K."/>
            <person name="Varghese N."/>
            <person name="Mikhailova N."/>
            <person name="Stamatis D."/>
            <person name="Reddy T."/>
            <person name="Daum C."/>
            <person name="Shapiro N."/>
            <person name="Ivanova N."/>
            <person name="Kyrpides N."/>
            <person name="Woyke T."/>
        </authorList>
    </citation>
    <scope>NUCLEOTIDE SEQUENCE [LARGE SCALE GENOMIC DNA]</scope>
    <source>
        <strain evidence="11 12">DSM 26524</strain>
    </source>
</reference>
<comment type="function">
    <text evidence="1 9">The alpha subunit is responsible for the aldol cleavage of indoleglycerol phosphate to indole and glyceraldehyde 3-phosphate.</text>
</comment>
<evidence type="ECO:0000313" key="11">
    <source>
        <dbReference type="EMBL" id="PWJ74585.1"/>
    </source>
</evidence>
<dbReference type="InterPro" id="IPR013785">
    <property type="entry name" value="Aldolase_TIM"/>
</dbReference>
<sequence length="265" mass="29209">MNRIENAMAALKEKGEKAFITYMTAGLPDMEKTKEIIKVQEEAGTDVIELGVPFSDPAADGPVIQDASYRSIQLGTNIHKIFKAVEEVRNEGCEIPIVFMLYYNTILHYGVDAFVKKCTQAGVDGMIIPDLPFEEQGEIKEALRNTPDAPVLVQLVSPVSKKRVPMILEDARGFVYCVSSMGVTGQAADFHKNVISYLEEVKAVSKIPVMMGFGIRTASDVEPMKDIIDGAIVGSHFIRLMEESGYDAEAVKEYCGSFKSELNQK</sequence>
<dbReference type="HAMAP" id="MF_00131">
    <property type="entry name" value="Trp_synth_alpha"/>
    <property type="match status" value="1"/>
</dbReference>
<evidence type="ECO:0000256" key="5">
    <source>
        <dbReference type="ARBA" id="ARBA00022822"/>
    </source>
</evidence>
<comment type="subunit">
    <text evidence="3 9">Tetramer of two alpha and two beta chains.</text>
</comment>
<evidence type="ECO:0000256" key="3">
    <source>
        <dbReference type="ARBA" id="ARBA00011270"/>
    </source>
</evidence>
<dbReference type="EC" id="4.2.1.20" evidence="9"/>
<keyword evidence="7 9" id="KW-0456">Lyase</keyword>
<evidence type="ECO:0000256" key="2">
    <source>
        <dbReference type="ARBA" id="ARBA00004733"/>
    </source>
</evidence>
<evidence type="ECO:0000256" key="10">
    <source>
        <dbReference type="RuleBase" id="RU003662"/>
    </source>
</evidence>
<dbReference type="PANTHER" id="PTHR43406:SF1">
    <property type="entry name" value="TRYPTOPHAN SYNTHASE ALPHA CHAIN, CHLOROPLASTIC"/>
    <property type="match status" value="1"/>
</dbReference>
<dbReference type="Proteomes" id="UP000245412">
    <property type="component" value="Unassembled WGS sequence"/>
</dbReference>
<dbReference type="CDD" id="cd04724">
    <property type="entry name" value="Tryptophan_synthase_alpha"/>
    <property type="match status" value="1"/>
</dbReference>
<keyword evidence="5 9" id="KW-0822">Tryptophan biosynthesis</keyword>
<keyword evidence="4 9" id="KW-0028">Amino-acid biosynthesis</keyword>
<keyword evidence="6 9" id="KW-0057">Aromatic amino acid biosynthesis</keyword>
<evidence type="ECO:0000256" key="7">
    <source>
        <dbReference type="ARBA" id="ARBA00023239"/>
    </source>
</evidence>
<dbReference type="PANTHER" id="PTHR43406">
    <property type="entry name" value="TRYPTOPHAN SYNTHASE, ALPHA CHAIN"/>
    <property type="match status" value="1"/>
</dbReference>